<dbReference type="SUPFAM" id="SSF56349">
    <property type="entry name" value="DNA breaking-rejoining enzymes"/>
    <property type="match status" value="1"/>
</dbReference>
<dbReference type="GO" id="GO:0006310">
    <property type="term" value="P:DNA recombination"/>
    <property type="evidence" value="ECO:0007669"/>
    <property type="project" value="UniProtKB-KW"/>
</dbReference>
<accession>E6PNC2</accession>
<dbReference type="PANTHER" id="PTHR30349:SF94">
    <property type="entry name" value="INTEGRASE_RECOMBINASE HI_1414-RELATED"/>
    <property type="match status" value="1"/>
</dbReference>
<evidence type="ECO:0000256" key="1">
    <source>
        <dbReference type="ARBA" id="ARBA00023125"/>
    </source>
</evidence>
<dbReference type="PANTHER" id="PTHR30349">
    <property type="entry name" value="PHAGE INTEGRASE-RELATED"/>
    <property type="match status" value="1"/>
</dbReference>
<dbReference type="GO" id="GO:0015074">
    <property type="term" value="P:DNA integration"/>
    <property type="evidence" value="ECO:0007669"/>
    <property type="project" value="InterPro"/>
</dbReference>
<dbReference type="AlphaFoldDB" id="E6PNC2"/>
<keyword evidence="1" id="KW-0238">DNA-binding</keyword>
<comment type="caution">
    <text evidence="4">The sequence shown here is derived from an EMBL/GenBank/DDBJ whole genome shotgun (WGS) entry which is preliminary data.</text>
</comment>
<evidence type="ECO:0000313" key="4">
    <source>
        <dbReference type="EMBL" id="CBH96424.1"/>
    </source>
</evidence>
<feature type="domain" description="Tyr recombinase" evidence="3">
    <location>
        <begin position="142"/>
        <end position="328"/>
    </location>
</feature>
<dbReference type="PROSITE" id="PS51898">
    <property type="entry name" value="TYR_RECOMBINASE"/>
    <property type="match status" value="1"/>
</dbReference>
<evidence type="ECO:0000259" key="3">
    <source>
        <dbReference type="PROSITE" id="PS51898"/>
    </source>
</evidence>
<protein>
    <submittedName>
        <fullName evidence="4">Putative Site-specific recombinase, phage integrase family</fullName>
    </submittedName>
</protein>
<name>E6PNC2_9ZZZZ</name>
<dbReference type="Pfam" id="PF00589">
    <property type="entry name" value="Phage_integrase"/>
    <property type="match status" value="1"/>
</dbReference>
<evidence type="ECO:0000256" key="2">
    <source>
        <dbReference type="ARBA" id="ARBA00023172"/>
    </source>
</evidence>
<dbReference type="InterPro" id="IPR002104">
    <property type="entry name" value="Integrase_catalytic"/>
</dbReference>
<dbReference type="InterPro" id="IPR011010">
    <property type="entry name" value="DNA_brk_join_enz"/>
</dbReference>
<dbReference type="Gene3D" id="1.10.150.130">
    <property type="match status" value="1"/>
</dbReference>
<organism evidence="4">
    <name type="scientific">mine drainage metagenome</name>
    <dbReference type="NCBI Taxonomy" id="410659"/>
    <lineage>
        <taxon>unclassified sequences</taxon>
        <taxon>metagenomes</taxon>
        <taxon>ecological metagenomes</taxon>
    </lineage>
</organism>
<dbReference type="EMBL" id="CABM01000027">
    <property type="protein sequence ID" value="CBH96424.1"/>
    <property type="molecule type" value="Genomic_DNA"/>
</dbReference>
<dbReference type="GO" id="GO:0003677">
    <property type="term" value="F:DNA binding"/>
    <property type="evidence" value="ECO:0007669"/>
    <property type="project" value="UniProtKB-KW"/>
</dbReference>
<reference evidence="4" key="1">
    <citation type="submission" date="2009-10" db="EMBL/GenBank/DDBJ databases">
        <title>Diversity of trophic interactions inside an arsenic-rich microbial ecosystem.</title>
        <authorList>
            <person name="Bertin P.N."/>
            <person name="Heinrich-Salmeron A."/>
            <person name="Pelletier E."/>
            <person name="Goulhen-Chollet F."/>
            <person name="Arsene-Ploetze F."/>
            <person name="Gallien S."/>
            <person name="Calteau A."/>
            <person name="Vallenet D."/>
            <person name="Casiot C."/>
            <person name="Chane-Woon-Ming B."/>
            <person name="Giloteaux L."/>
            <person name="Barakat M."/>
            <person name="Bonnefoy V."/>
            <person name="Bruneel O."/>
            <person name="Chandler M."/>
            <person name="Cleiss J."/>
            <person name="Duran R."/>
            <person name="Elbaz-Poulichet F."/>
            <person name="Fonknechten N."/>
            <person name="Lauga B."/>
            <person name="Mornico D."/>
            <person name="Ortet P."/>
            <person name="Schaeffer C."/>
            <person name="Siguier P."/>
            <person name="Alexander Thil Smith A."/>
            <person name="Van Dorsselaer A."/>
            <person name="Weissenbach J."/>
            <person name="Medigue C."/>
            <person name="Le Paslier D."/>
        </authorList>
    </citation>
    <scope>NUCLEOTIDE SEQUENCE</scope>
</reference>
<gene>
    <name evidence="4" type="ORF">CARN2_1282</name>
</gene>
<dbReference type="InterPro" id="IPR013762">
    <property type="entry name" value="Integrase-like_cat_sf"/>
</dbReference>
<dbReference type="InterPro" id="IPR010998">
    <property type="entry name" value="Integrase_recombinase_N"/>
</dbReference>
<dbReference type="Gene3D" id="1.10.443.10">
    <property type="entry name" value="Intergrase catalytic core"/>
    <property type="match status" value="1"/>
</dbReference>
<keyword evidence="2" id="KW-0233">DNA recombination</keyword>
<proteinExistence type="predicted"/>
<dbReference type="InterPro" id="IPR050090">
    <property type="entry name" value="Tyrosine_recombinase_XerCD"/>
</dbReference>
<dbReference type="CDD" id="cd00796">
    <property type="entry name" value="INT_Rci_Hp1_C"/>
    <property type="match status" value="1"/>
</dbReference>
<sequence length="328" mass="36006">MPSISRTFDLKADAEAWAREIERELQRGNLAAATNEAGRVTLGKVIESYTNAVLPRLRGAGAAGYVRACDAKFGAFFLGSIRSVDVAAWRDELLKGGLSAQSVIHHLNTLSSLFSYAEKELSIQLPAGNPAKAIRKPSAPKSRDRRLRPGELDALLASAVSTKRTPGLRQIIILAVETSMRLGEMLGLEWKRVDLVRRTAHLVDTKNGESRTVALSSAALESMRALPRRIDGRVFGWAASDSFEKAWVRCKARALKLYLADCAESNTKPDPAFLADLRFHDLRHEATSRLFEKGLGVMEVASMTGHKSLAMLKRYTHVEAEKLAVKLG</sequence>